<protein>
    <submittedName>
        <fullName evidence="18">Uncharacterized protein</fullName>
    </submittedName>
</protein>
<name>A0A8B9GFX0_9PSIT</name>
<reference evidence="18" key="1">
    <citation type="submission" date="2025-08" db="UniProtKB">
        <authorList>
            <consortium name="Ensembl"/>
        </authorList>
    </citation>
    <scope>IDENTIFICATION</scope>
</reference>
<evidence type="ECO:0000313" key="18">
    <source>
        <dbReference type="Ensembl" id="ENSACOP00000020938.1"/>
    </source>
</evidence>
<dbReference type="SMART" id="SM00120">
    <property type="entry name" value="HX"/>
    <property type="match status" value="2"/>
</dbReference>
<accession>A0A8B9GFX0</accession>
<dbReference type="Pfam" id="PF00045">
    <property type="entry name" value="Hemopexin"/>
    <property type="match status" value="2"/>
</dbReference>
<evidence type="ECO:0000259" key="17">
    <source>
        <dbReference type="Pfam" id="PF11857"/>
    </source>
</evidence>
<dbReference type="SUPFAM" id="SSF55486">
    <property type="entry name" value="Metalloproteases ('zincins'), catalytic domain"/>
    <property type="match status" value="1"/>
</dbReference>
<dbReference type="GO" id="GO:0006508">
    <property type="term" value="P:proteolysis"/>
    <property type="evidence" value="ECO:0007669"/>
    <property type="project" value="UniProtKB-KW"/>
</dbReference>
<dbReference type="PANTHER" id="PTHR10201">
    <property type="entry name" value="MATRIX METALLOPROTEINASE"/>
    <property type="match status" value="1"/>
</dbReference>
<feature type="region of interest" description="Disordered" evidence="15">
    <location>
        <begin position="1"/>
        <end position="28"/>
    </location>
</feature>
<feature type="domain" description="Peptidase M10 metallopeptidase" evidence="16">
    <location>
        <begin position="116"/>
        <end position="176"/>
    </location>
</feature>
<dbReference type="Gene3D" id="3.40.390.10">
    <property type="entry name" value="Collagenase (Catalytic Domain)"/>
    <property type="match status" value="2"/>
</dbReference>
<dbReference type="Pfam" id="PF00413">
    <property type="entry name" value="Peptidase_M10"/>
    <property type="match status" value="1"/>
</dbReference>
<evidence type="ECO:0000256" key="3">
    <source>
        <dbReference type="ARBA" id="ARBA00022670"/>
    </source>
</evidence>
<keyword evidence="5" id="KW-0812">Transmembrane</keyword>
<keyword evidence="8" id="KW-0378">Hydrolase</keyword>
<keyword evidence="7" id="KW-0677">Repeat</keyword>
<dbReference type="GO" id="GO:0031012">
    <property type="term" value="C:extracellular matrix"/>
    <property type="evidence" value="ECO:0007669"/>
    <property type="project" value="InterPro"/>
</dbReference>
<dbReference type="Proteomes" id="UP000694522">
    <property type="component" value="Unplaced"/>
</dbReference>
<evidence type="ECO:0000256" key="2">
    <source>
        <dbReference type="ARBA" id="ARBA00004479"/>
    </source>
</evidence>
<evidence type="ECO:0000256" key="5">
    <source>
        <dbReference type="ARBA" id="ARBA00022692"/>
    </source>
</evidence>
<dbReference type="AlphaFoldDB" id="A0A8B9GFX0"/>
<dbReference type="InterPro" id="IPR018487">
    <property type="entry name" value="Hemopexin-like_repeat"/>
</dbReference>
<evidence type="ECO:0000256" key="11">
    <source>
        <dbReference type="ARBA" id="ARBA00022989"/>
    </source>
</evidence>
<keyword evidence="6" id="KW-0479">Metal-binding</keyword>
<dbReference type="Ensembl" id="ENSACOT00000021693.1">
    <property type="protein sequence ID" value="ENSACOP00000020938.1"/>
    <property type="gene ID" value="ENSACOG00000014373.1"/>
</dbReference>
<dbReference type="InterPro" id="IPR001818">
    <property type="entry name" value="Pept_M10_metallopeptidase"/>
</dbReference>
<dbReference type="Pfam" id="PF11857">
    <property type="entry name" value="DUF3377"/>
    <property type="match status" value="1"/>
</dbReference>
<comment type="subcellular location">
    <subcellularLocation>
        <location evidence="2">Membrane</location>
        <topology evidence="2">Single-pass type I membrane protein</topology>
    </subcellularLocation>
</comment>
<evidence type="ECO:0000256" key="13">
    <source>
        <dbReference type="ARBA" id="ARBA00023145"/>
    </source>
</evidence>
<dbReference type="InterPro" id="IPR021805">
    <property type="entry name" value="Pept_M10A_metallopeptidase_C"/>
</dbReference>
<dbReference type="InterPro" id="IPR036365">
    <property type="entry name" value="PGBD-like_sf"/>
</dbReference>
<feature type="region of interest" description="Disordered" evidence="15">
    <location>
        <begin position="388"/>
        <end position="427"/>
    </location>
</feature>
<keyword evidence="19" id="KW-1185">Reference proteome</keyword>
<comment type="cofactor">
    <cofactor evidence="1">
        <name>Ca(2+)</name>
        <dbReference type="ChEBI" id="CHEBI:29108"/>
    </cofactor>
</comment>
<keyword evidence="9" id="KW-0862">Zinc</keyword>
<evidence type="ECO:0000256" key="4">
    <source>
        <dbReference type="ARBA" id="ARBA00022685"/>
    </source>
</evidence>
<evidence type="ECO:0000256" key="15">
    <source>
        <dbReference type="SAM" id="MobiDB-lite"/>
    </source>
</evidence>
<keyword evidence="3" id="KW-0645">Protease</keyword>
<keyword evidence="13" id="KW-0865">Zymogen</keyword>
<dbReference type="InterPro" id="IPR024079">
    <property type="entry name" value="MetalloPept_cat_dom_sf"/>
</dbReference>
<dbReference type="PANTHER" id="PTHR10201:SF25">
    <property type="entry name" value="MATRIX METALLOPROTEINASE-15"/>
    <property type="match status" value="1"/>
</dbReference>
<proteinExistence type="predicted"/>
<dbReference type="Gene3D" id="2.110.10.10">
    <property type="entry name" value="Hemopexin-like domain"/>
    <property type="match status" value="1"/>
</dbReference>
<keyword evidence="4" id="KW-0165">Cleavage on pair of basic residues</keyword>
<reference evidence="18" key="2">
    <citation type="submission" date="2025-09" db="UniProtKB">
        <authorList>
            <consortium name="Ensembl"/>
        </authorList>
    </citation>
    <scope>IDENTIFICATION</scope>
</reference>
<keyword evidence="10" id="KW-0106">Calcium</keyword>
<dbReference type="GO" id="GO:0030198">
    <property type="term" value="P:extracellular matrix organization"/>
    <property type="evidence" value="ECO:0007669"/>
    <property type="project" value="TreeGrafter"/>
</dbReference>
<feature type="repeat" description="Hemopexin" evidence="14">
    <location>
        <begin position="303"/>
        <end position="351"/>
    </location>
</feature>
<keyword evidence="11" id="KW-1133">Transmembrane helix</keyword>
<organism evidence="18 19">
    <name type="scientific">Amazona collaria</name>
    <name type="common">yellow-billed parrot</name>
    <dbReference type="NCBI Taxonomy" id="241587"/>
    <lineage>
        <taxon>Eukaryota</taxon>
        <taxon>Metazoa</taxon>
        <taxon>Chordata</taxon>
        <taxon>Craniata</taxon>
        <taxon>Vertebrata</taxon>
        <taxon>Euteleostomi</taxon>
        <taxon>Archelosauria</taxon>
        <taxon>Archosauria</taxon>
        <taxon>Dinosauria</taxon>
        <taxon>Saurischia</taxon>
        <taxon>Theropoda</taxon>
        <taxon>Coelurosauria</taxon>
        <taxon>Aves</taxon>
        <taxon>Neognathae</taxon>
        <taxon>Neoaves</taxon>
        <taxon>Telluraves</taxon>
        <taxon>Australaves</taxon>
        <taxon>Psittaciformes</taxon>
        <taxon>Psittacidae</taxon>
        <taxon>Amazona</taxon>
    </lineage>
</organism>
<dbReference type="InterPro" id="IPR036375">
    <property type="entry name" value="Hemopexin-like_dom_sf"/>
</dbReference>
<dbReference type="InterPro" id="IPR000585">
    <property type="entry name" value="Hemopexin-like_dom"/>
</dbReference>
<evidence type="ECO:0000256" key="8">
    <source>
        <dbReference type="ARBA" id="ARBA00022801"/>
    </source>
</evidence>
<evidence type="ECO:0000256" key="9">
    <source>
        <dbReference type="ARBA" id="ARBA00022833"/>
    </source>
</evidence>
<dbReference type="GO" id="GO:0005615">
    <property type="term" value="C:extracellular space"/>
    <property type="evidence" value="ECO:0007669"/>
    <property type="project" value="TreeGrafter"/>
</dbReference>
<evidence type="ECO:0000256" key="7">
    <source>
        <dbReference type="ARBA" id="ARBA00022737"/>
    </source>
</evidence>
<dbReference type="PROSITE" id="PS51642">
    <property type="entry name" value="HEMOPEXIN_2"/>
    <property type="match status" value="1"/>
</dbReference>
<evidence type="ECO:0000256" key="6">
    <source>
        <dbReference type="ARBA" id="ARBA00022723"/>
    </source>
</evidence>
<dbReference type="GO" id="GO:0030574">
    <property type="term" value="P:collagen catabolic process"/>
    <property type="evidence" value="ECO:0007669"/>
    <property type="project" value="TreeGrafter"/>
</dbReference>
<feature type="compositionally biased region" description="Basic and acidic residues" evidence="15">
    <location>
        <begin position="1"/>
        <end position="12"/>
    </location>
</feature>
<dbReference type="SUPFAM" id="SSF47090">
    <property type="entry name" value="PGBD-like"/>
    <property type="match status" value="1"/>
</dbReference>
<feature type="compositionally biased region" description="Polar residues" evidence="15">
    <location>
        <begin position="18"/>
        <end position="28"/>
    </location>
</feature>
<dbReference type="GO" id="GO:0008270">
    <property type="term" value="F:zinc ion binding"/>
    <property type="evidence" value="ECO:0007669"/>
    <property type="project" value="InterPro"/>
</dbReference>
<feature type="domain" description="Peptidase M10A matrix metallopeptidase C-terminal" evidence="17">
    <location>
        <begin position="420"/>
        <end position="479"/>
    </location>
</feature>
<dbReference type="CDD" id="cd00094">
    <property type="entry name" value="HX"/>
    <property type="match status" value="1"/>
</dbReference>
<keyword evidence="12" id="KW-0472">Membrane</keyword>
<dbReference type="GO" id="GO:0004222">
    <property type="term" value="F:metalloendopeptidase activity"/>
    <property type="evidence" value="ECO:0007669"/>
    <property type="project" value="InterPro"/>
</dbReference>
<evidence type="ECO:0000256" key="14">
    <source>
        <dbReference type="PROSITE-ProRule" id="PRU01011"/>
    </source>
</evidence>
<feature type="compositionally biased region" description="Acidic residues" evidence="15">
    <location>
        <begin position="407"/>
        <end position="418"/>
    </location>
</feature>
<evidence type="ECO:0000256" key="10">
    <source>
        <dbReference type="ARBA" id="ARBA00022837"/>
    </source>
</evidence>
<evidence type="ECO:0000256" key="1">
    <source>
        <dbReference type="ARBA" id="ARBA00001913"/>
    </source>
</evidence>
<evidence type="ECO:0000256" key="12">
    <source>
        <dbReference type="ARBA" id="ARBA00023136"/>
    </source>
</evidence>
<sequence>MIREITREDNTTAHHLPTDTQPDPSSDQGLLALIDMQKFYGIAVTSVLDEETKAWIKHPHCRVPDQFGVQLKSNMRQKRYTLMGHRWSHSSHLQVPNVSTLDGMVYSPFDGIGCGGGDTHFDLDEPWTLENMSGELRAKEHSSNPSAIMAPFYQWMDMENLQLPKDDLKGIQQLYGEELGGSQLKGVMLGMCLEKLRQGEEKPGSSDWPDQYGLNICNGNFDTVGWWFWRVQHNRVMDNYPMPIGHFWWGLHGDINAAYERHDGRLVFFKGEQGSDPYWLFQEANLEPRYPQLLVTYGQGIPYNSIDTAVWWEPTGHTFFLQGDRYWRFNEDTHSMDNGYPKTISIWVGIPPSPKGDFLSPDTCNYPKSILWDFMGCHTQLVPEPHPHWPNGDWPPFNPDGDMQAEGNEEEEEEEEEDYGKGGHQPGGDMDILVQINKYTRTMSVVMVLELLLIYVIVMQRKGTPQTLLYCTRSLQEWV</sequence>
<evidence type="ECO:0000313" key="19">
    <source>
        <dbReference type="Proteomes" id="UP000694522"/>
    </source>
</evidence>
<dbReference type="GO" id="GO:0016020">
    <property type="term" value="C:membrane"/>
    <property type="evidence" value="ECO:0007669"/>
    <property type="project" value="UniProtKB-SubCell"/>
</dbReference>
<dbReference type="SUPFAM" id="SSF50923">
    <property type="entry name" value="Hemopexin-like domain"/>
    <property type="match status" value="1"/>
</dbReference>
<evidence type="ECO:0000259" key="16">
    <source>
        <dbReference type="Pfam" id="PF00413"/>
    </source>
</evidence>